<dbReference type="Proteomes" id="UP000006556">
    <property type="component" value="Chromosome"/>
</dbReference>
<dbReference type="STRING" id="370438.PTH_2403"/>
<evidence type="ECO:0000313" key="3">
    <source>
        <dbReference type="Proteomes" id="UP000006556"/>
    </source>
</evidence>
<accession>A5CZI1</accession>
<sequence>MVLPAWWQVVTPHKDIREKSFTEAVFAADLGDVLSATAPEEYRDPRLFFAKTYLTAGLKNLARNVLERLTSGRGDPVIQLQTPFGGGKTHSLITLYHLVKFFSEINHIEQVKELTMGGGFTGVRVAAFVGTSADPVKGKTPWGEIAYQLGFYEVVRDHDVRRVAPGKERIKEIFQKSGPALILIDELLEYIVKANRVEKVERITQGQTLAFLQELSESVAASEKTALVLTLPASILEHYDEEAEKALAQLQKVSGRVESIYVPVEGMEVYEVIRKRLFEDPGDQKVHRLVAEEYLKLYQGLGTEVPGEVRETAFREKVERAYPFHPEFIDVLYERWGSYPTFQRTRGVLRLLAQVVGDLYERKVTAPLIQSALVNLSSLPIRREFVKHIGNEYDSVINSDVTGKAVRIDQEIGSEYEKYGIARGLATAVFLYSFSGAQRRGVTLPWLRVALLREGVPSTIVGDAVNKLEESLWYFHAEKHVYSFKNQPNLNKVITDREETIEESQIREALSENLAKLTKEGSFEVYPWPREASGVPDNRRLKLVVFDPALKEGMPETKAFAKELLEKAGATFRIYRNVVFALAVDQDAYAGLKGKLRRYLALRDIAKDTSLSLAPASREELQAKLKQAEKDIPYQVINAYRHVGWGGNGGVVWRDMGLPPTGEGSLTGRVFRYLKDEKPILSSITPKLILEKGMGQDEEEKSIREIYDIFLKTPGFPCLESEEVLLKAAREGAEKGVFGVRIGDRLFFQEPLLNPEPESLVVRPEKAAEEKKSSSGKPEEGGETTTGGTEGRKEKPGPEPEGSPGGKKEKRPRKVVIKASVPWDKLSYIVTGVIKPLKTSGTEPEITIEIKAETPGGFDRTTLDSKVKETLSQLGAKIMQWDEE</sequence>
<organism evidence="2 3">
    <name type="scientific">Pelotomaculum thermopropionicum (strain DSM 13744 / JCM 10971 / SI)</name>
    <dbReference type="NCBI Taxonomy" id="370438"/>
    <lineage>
        <taxon>Bacteria</taxon>
        <taxon>Bacillati</taxon>
        <taxon>Bacillota</taxon>
        <taxon>Clostridia</taxon>
        <taxon>Eubacteriales</taxon>
        <taxon>Desulfotomaculaceae</taxon>
        <taxon>Pelotomaculum</taxon>
    </lineage>
</organism>
<dbReference type="AlphaFoldDB" id="A5CZI1"/>
<protein>
    <submittedName>
        <fullName evidence="2">Predicted ATPase</fullName>
    </submittedName>
</protein>
<evidence type="ECO:0000256" key="1">
    <source>
        <dbReference type="SAM" id="MobiDB-lite"/>
    </source>
</evidence>
<dbReference type="HOGENOM" id="CLU_010124_1_0_9"/>
<feature type="compositionally biased region" description="Basic and acidic residues" evidence="1">
    <location>
        <begin position="763"/>
        <end position="780"/>
    </location>
</feature>
<gene>
    <name evidence="2" type="ordered locus">PTH_2403</name>
</gene>
<reference evidence="3" key="1">
    <citation type="journal article" date="2008" name="Genome Res.">
        <title>The genome of Pelotomaculum thermopropionicum reveals niche-associated evolution in anaerobic microbiota.</title>
        <authorList>
            <person name="Kosaka T."/>
            <person name="Kato S."/>
            <person name="Shimoyama T."/>
            <person name="Ishii S."/>
            <person name="Abe T."/>
            <person name="Watanabe K."/>
        </authorList>
    </citation>
    <scope>NUCLEOTIDE SEQUENCE [LARGE SCALE GENOMIC DNA]</scope>
    <source>
        <strain evidence="3">DSM 13744 / JCM 10971 / SI</strain>
    </source>
</reference>
<proteinExistence type="predicted"/>
<dbReference type="KEGG" id="pth:PTH_2403"/>
<keyword evidence="3" id="KW-1185">Reference proteome</keyword>
<dbReference type="EMBL" id="AP009389">
    <property type="protein sequence ID" value="BAF60584.1"/>
    <property type="molecule type" value="Genomic_DNA"/>
</dbReference>
<feature type="region of interest" description="Disordered" evidence="1">
    <location>
        <begin position="758"/>
        <end position="814"/>
    </location>
</feature>
<dbReference type="Pfam" id="PF04465">
    <property type="entry name" value="DUF499"/>
    <property type="match status" value="1"/>
</dbReference>
<evidence type="ECO:0000313" key="2">
    <source>
        <dbReference type="EMBL" id="BAF60584.1"/>
    </source>
</evidence>
<dbReference type="eggNOG" id="COG1483">
    <property type="taxonomic scope" value="Bacteria"/>
</dbReference>
<name>A5CZI1_PELTS</name>
<dbReference type="InterPro" id="IPR007555">
    <property type="entry name" value="DUF499"/>
</dbReference>